<dbReference type="RefSeq" id="WP_344886981.1">
    <property type="nucleotide sequence ID" value="NZ_BAAAWD010000002.1"/>
</dbReference>
<comment type="caution">
    <text evidence="2">The sequence shown here is derived from an EMBL/GenBank/DDBJ whole genome shotgun (WGS) entry which is preliminary data.</text>
</comment>
<organism evidence="2 3">
    <name type="scientific">Streptosporangium longisporum</name>
    <dbReference type="NCBI Taxonomy" id="46187"/>
    <lineage>
        <taxon>Bacteria</taxon>
        <taxon>Bacillati</taxon>
        <taxon>Actinomycetota</taxon>
        <taxon>Actinomycetes</taxon>
        <taxon>Streptosporangiales</taxon>
        <taxon>Streptosporangiaceae</taxon>
        <taxon>Streptosporangium</taxon>
    </lineage>
</organism>
<protein>
    <submittedName>
        <fullName evidence="2">Uncharacterized protein</fullName>
    </submittedName>
</protein>
<keyword evidence="3" id="KW-1185">Reference proteome</keyword>
<proteinExistence type="predicted"/>
<feature type="signal peptide" evidence="1">
    <location>
        <begin position="1"/>
        <end position="36"/>
    </location>
</feature>
<keyword evidence="1" id="KW-0732">Signal</keyword>
<dbReference type="Proteomes" id="UP001499930">
    <property type="component" value="Unassembled WGS sequence"/>
</dbReference>
<name>A0ABP6K6C3_9ACTN</name>
<reference evidence="3" key="1">
    <citation type="journal article" date="2019" name="Int. J. Syst. Evol. Microbiol.">
        <title>The Global Catalogue of Microorganisms (GCM) 10K type strain sequencing project: providing services to taxonomists for standard genome sequencing and annotation.</title>
        <authorList>
            <consortium name="The Broad Institute Genomics Platform"/>
            <consortium name="The Broad Institute Genome Sequencing Center for Infectious Disease"/>
            <person name="Wu L."/>
            <person name="Ma J."/>
        </authorList>
    </citation>
    <scope>NUCLEOTIDE SEQUENCE [LARGE SCALE GENOMIC DNA]</scope>
    <source>
        <strain evidence="3">JCM 3106</strain>
    </source>
</reference>
<accession>A0ABP6K6C3</accession>
<dbReference type="EMBL" id="BAAAWD010000002">
    <property type="protein sequence ID" value="GAA2986110.1"/>
    <property type="molecule type" value="Genomic_DNA"/>
</dbReference>
<sequence>MTTSHPIRAVGRTARLLAVVFTVACLAAAQAAPAHAAAEAPQFKNGRYFNKTCVSRINCTYYLRPQATHSVTRSLDAHGWSLGLAADLICFRLPFVYGLACGVALAIPYHRALPHLKAASDQGGCFTIHAKLPIARFGSVTTDDPACS</sequence>
<evidence type="ECO:0000313" key="3">
    <source>
        <dbReference type="Proteomes" id="UP001499930"/>
    </source>
</evidence>
<feature type="chain" id="PRO_5045902609" evidence="1">
    <location>
        <begin position="37"/>
        <end position="148"/>
    </location>
</feature>
<evidence type="ECO:0000256" key="1">
    <source>
        <dbReference type="SAM" id="SignalP"/>
    </source>
</evidence>
<evidence type="ECO:0000313" key="2">
    <source>
        <dbReference type="EMBL" id="GAA2986110.1"/>
    </source>
</evidence>
<gene>
    <name evidence="2" type="ORF">GCM10017559_02150</name>
</gene>